<evidence type="ECO:0000256" key="3">
    <source>
        <dbReference type="ARBA" id="ARBA00013107"/>
    </source>
</evidence>
<keyword evidence="6" id="KW-0410">Iron transport</keyword>
<dbReference type="InterPro" id="IPR036524">
    <property type="entry name" value="Frataxin/CyaY_sf"/>
</dbReference>
<comment type="catalytic activity">
    <reaction evidence="12">
        <text>4 Fe(2+) + O2 + 4 H(+) = 4 Fe(3+) + 2 H2O</text>
        <dbReference type="Rhea" id="RHEA:11148"/>
        <dbReference type="ChEBI" id="CHEBI:15377"/>
        <dbReference type="ChEBI" id="CHEBI:15378"/>
        <dbReference type="ChEBI" id="CHEBI:15379"/>
        <dbReference type="ChEBI" id="CHEBI:29033"/>
        <dbReference type="ChEBI" id="CHEBI:29034"/>
        <dbReference type="EC" id="1.16.3.1"/>
    </reaction>
</comment>
<dbReference type="GO" id="GO:0008199">
    <property type="term" value="F:ferric iron binding"/>
    <property type="evidence" value="ECO:0007669"/>
    <property type="project" value="InterPro"/>
</dbReference>
<comment type="subcellular location">
    <subcellularLocation>
        <location evidence="1">Mitochondrion</location>
    </subcellularLocation>
</comment>
<evidence type="ECO:0000256" key="5">
    <source>
        <dbReference type="ARBA" id="ARBA00022448"/>
    </source>
</evidence>
<feature type="coiled-coil region" evidence="13">
    <location>
        <begin position="97"/>
        <end position="124"/>
    </location>
</feature>
<evidence type="ECO:0000256" key="8">
    <source>
        <dbReference type="ARBA" id="ARBA00023002"/>
    </source>
</evidence>
<dbReference type="SMART" id="SM01219">
    <property type="entry name" value="Frataxin_Cyay"/>
    <property type="match status" value="1"/>
</dbReference>
<dbReference type="NCBIfam" id="TIGR03421">
    <property type="entry name" value="FeS_CyaY"/>
    <property type="match status" value="1"/>
</dbReference>
<dbReference type="EC" id="1.16.3.1" evidence="3"/>
<evidence type="ECO:0000256" key="2">
    <source>
        <dbReference type="ARBA" id="ARBA00008183"/>
    </source>
</evidence>
<dbReference type="PROSITE" id="PS50810">
    <property type="entry name" value="FRATAXIN_2"/>
    <property type="match status" value="1"/>
</dbReference>
<dbReference type="NCBIfam" id="TIGR03422">
    <property type="entry name" value="mito_frataxin"/>
    <property type="match status" value="1"/>
</dbReference>
<keyword evidence="13" id="KW-0175">Coiled coil</keyword>
<comment type="caution">
    <text evidence="15">The sequence shown here is derived from an EMBL/GenBank/DDBJ whole genome shotgun (WGS) entry which is preliminary data.</text>
</comment>
<keyword evidence="7" id="KW-0809">Transit peptide</keyword>
<dbReference type="GO" id="GO:0034986">
    <property type="term" value="F:iron chaperone activity"/>
    <property type="evidence" value="ECO:0007669"/>
    <property type="project" value="TreeGrafter"/>
</dbReference>
<dbReference type="SUPFAM" id="SSF55387">
    <property type="entry name" value="Frataxin/Nqo15-like"/>
    <property type="match status" value="1"/>
</dbReference>
<comment type="similarity">
    <text evidence="2">Belongs to the frataxin family.</text>
</comment>
<evidence type="ECO:0000256" key="6">
    <source>
        <dbReference type="ARBA" id="ARBA00022496"/>
    </source>
</evidence>
<dbReference type="GO" id="GO:0005739">
    <property type="term" value="C:mitochondrion"/>
    <property type="evidence" value="ECO:0007669"/>
    <property type="project" value="UniProtKB-SubCell"/>
</dbReference>
<dbReference type="AlphaFoldDB" id="A0A4S9A301"/>
<keyword evidence="5" id="KW-0813">Transport</keyword>
<evidence type="ECO:0000313" key="16">
    <source>
        <dbReference type="Proteomes" id="UP000308802"/>
    </source>
</evidence>
<proteinExistence type="inferred from homology"/>
<dbReference type="PANTHER" id="PTHR16821">
    <property type="entry name" value="FRATAXIN"/>
    <property type="match status" value="1"/>
</dbReference>
<reference evidence="15 16" key="1">
    <citation type="submission" date="2018-10" db="EMBL/GenBank/DDBJ databases">
        <title>Fifty Aureobasidium pullulans genomes reveal a recombining polyextremotolerant generalist.</title>
        <authorList>
            <person name="Gostincar C."/>
            <person name="Turk M."/>
            <person name="Zajc J."/>
            <person name="Gunde-Cimerman N."/>
        </authorList>
    </citation>
    <scope>NUCLEOTIDE SEQUENCE [LARGE SCALE GENOMIC DNA]</scope>
    <source>
        <strain evidence="15 16">EXF-10659</strain>
    </source>
</reference>
<evidence type="ECO:0000256" key="12">
    <source>
        <dbReference type="ARBA" id="ARBA00047990"/>
    </source>
</evidence>
<evidence type="ECO:0000313" key="15">
    <source>
        <dbReference type="EMBL" id="THW73259.1"/>
    </source>
</evidence>
<name>A0A4S9A301_AURPU</name>
<dbReference type="GO" id="GO:0004322">
    <property type="term" value="F:ferroxidase activity"/>
    <property type="evidence" value="ECO:0007669"/>
    <property type="project" value="UniProtKB-EC"/>
</dbReference>
<evidence type="ECO:0000256" key="1">
    <source>
        <dbReference type="ARBA" id="ARBA00004173"/>
    </source>
</evidence>
<dbReference type="PANTHER" id="PTHR16821:SF2">
    <property type="entry name" value="FRATAXIN, MITOCHONDRIAL"/>
    <property type="match status" value="1"/>
</dbReference>
<evidence type="ECO:0000256" key="11">
    <source>
        <dbReference type="ARBA" id="ARBA00023128"/>
    </source>
</evidence>
<dbReference type="InterPro" id="IPR002908">
    <property type="entry name" value="Frataxin/CyaY"/>
</dbReference>
<evidence type="ECO:0000256" key="7">
    <source>
        <dbReference type="ARBA" id="ARBA00022946"/>
    </source>
</evidence>
<protein>
    <recommendedName>
        <fullName evidence="3">ferroxidase</fullName>
        <ecNumber evidence="3">1.16.3.1</ecNumber>
    </recommendedName>
</protein>
<evidence type="ECO:0000256" key="9">
    <source>
        <dbReference type="ARBA" id="ARBA00023004"/>
    </source>
</evidence>
<evidence type="ECO:0000256" key="13">
    <source>
        <dbReference type="SAM" id="Coils"/>
    </source>
</evidence>
<dbReference type="GO" id="GO:0008198">
    <property type="term" value="F:ferrous iron binding"/>
    <property type="evidence" value="ECO:0007669"/>
    <property type="project" value="TreeGrafter"/>
</dbReference>
<dbReference type="Gene3D" id="3.30.920.10">
    <property type="entry name" value="Frataxin/CyaY"/>
    <property type="match status" value="1"/>
</dbReference>
<evidence type="ECO:0000256" key="4">
    <source>
        <dbReference type="ARBA" id="ARBA00022434"/>
    </source>
</evidence>
<accession>A0A4S9A301</accession>
<dbReference type="GO" id="GO:0006879">
    <property type="term" value="P:intracellular iron ion homeostasis"/>
    <property type="evidence" value="ECO:0007669"/>
    <property type="project" value="UniProtKB-KW"/>
</dbReference>
<keyword evidence="9" id="KW-0408">Iron</keyword>
<dbReference type="FunFam" id="3.30.920.10:FF:000004">
    <property type="entry name" value="Mitochondrial chaperone Frataxin"/>
    <property type="match status" value="1"/>
</dbReference>
<dbReference type="GO" id="GO:0016226">
    <property type="term" value="P:iron-sulfur cluster assembly"/>
    <property type="evidence" value="ECO:0007669"/>
    <property type="project" value="InterPro"/>
</dbReference>
<dbReference type="GO" id="GO:0051537">
    <property type="term" value="F:2 iron, 2 sulfur cluster binding"/>
    <property type="evidence" value="ECO:0007669"/>
    <property type="project" value="TreeGrafter"/>
</dbReference>
<keyword evidence="11" id="KW-0496">Mitochondrion</keyword>
<organism evidence="15 16">
    <name type="scientific">Aureobasidium pullulans</name>
    <name type="common">Black yeast</name>
    <name type="synonym">Pullularia pullulans</name>
    <dbReference type="NCBI Taxonomy" id="5580"/>
    <lineage>
        <taxon>Eukaryota</taxon>
        <taxon>Fungi</taxon>
        <taxon>Dikarya</taxon>
        <taxon>Ascomycota</taxon>
        <taxon>Pezizomycotina</taxon>
        <taxon>Dothideomycetes</taxon>
        <taxon>Dothideomycetidae</taxon>
        <taxon>Dothideales</taxon>
        <taxon>Saccotheciaceae</taxon>
        <taxon>Aureobasidium</taxon>
    </lineage>
</organism>
<dbReference type="InterPro" id="IPR017789">
    <property type="entry name" value="Frataxin"/>
</dbReference>
<evidence type="ECO:0000256" key="10">
    <source>
        <dbReference type="ARBA" id="ARBA00023065"/>
    </source>
</evidence>
<keyword evidence="8" id="KW-0560">Oxidoreductase</keyword>
<dbReference type="EMBL" id="QZAO01000182">
    <property type="protein sequence ID" value="THW73259.1"/>
    <property type="molecule type" value="Genomic_DNA"/>
</dbReference>
<dbReference type="InterPro" id="IPR020895">
    <property type="entry name" value="Frataxin_CS"/>
</dbReference>
<evidence type="ECO:0000256" key="14">
    <source>
        <dbReference type="SAM" id="MobiDB-lite"/>
    </source>
</evidence>
<keyword evidence="4" id="KW-0409">Iron storage</keyword>
<dbReference type="Pfam" id="PF01491">
    <property type="entry name" value="Frataxin_Cyay"/>
    <property type="match status" value="1"/>
</dbReference>
<dbReference type="PROSITE" id="PS01344">
    <property type="entry name" value="FRATAXIN_1"/>
    <property type="match status" value="1"/>
</dbReference>
<keyword evidence="10" id="KW-0406">Ion transport</keyword>
<dbReference type="Proteomes" id="UP000308802">
    <property type="component" value="Unassembled WGS sequence"/>
</dbReference>
<sequence>MSTTYHFDSATTTMSAPRSARCLRQAVRSLSTRPAAPRYLSRPARCASTPQTAIRCFSNVSRNYKGILPDTDEPTMKEREPLHTVNDPTPIEVDEYHERADQYLEELVSRAEELAEEKQDVDVEFSAGVLSITYPPNGTYVINKQPPTKQIWLSSPISGPKRFDWVVLGESQQQKEGAASGDWIYLRDKTSLTTLLRKELGITVGEESNRP</sequence>
<gene>
    <name evidence="15" type="ORF">D6D19_05798</name>
</gene>
<feature type="region of interest" description="Disordered" evidence="14">
    <location>
        <begin position="67"/>
        <end position="89"/>
    </location>
</feature>
<dbReference type="GO" id="GO:0006826">
    <property type="term" value="P:iron ion transport"/>
    <property type="evidence" value="ECO:0007669"/>
    <property type="project" value="UniProtKB-KW"/>
</dbReference>